<dbReference type="GO" id="GO:0004169">
    <property type="term" value="F:dolichyl-phosphate-mannose-protein mannosyltransferase activity"/>
    <property type="evidence" value="ECO:0007669"/>
    <property type="project" value="UniProtKB-EC"/>
</dbReference>
<dbReference type="Pfam" id="PF00515">
    <property type="entry name" value="TPR_1"/>
    <property type="match status" value="3"/>
</dbReference>
<dbReference type="SMART" id="SM00028">
    <property type="entry name" value="TPR"/>
    <property type="match status" value="8"/>
</dbReference>
<feature type="repeat" description="TPR" evidence="13">
    <location>
        <begin position="324"/>
        <end position="357"/>
    </location>
</feature>
<keyword evidence="10" id="KW-0256">Endoplasmic reticulum</keyword>
<gene>
    <name evidence="16" type="ORF">DPMN_041041</name>
</gene>
<dbReference type="InterPro" id="IPR052384">
    <property type="entry name" value="TMTC_O-mannosyltransferase"/>
</dbReference>
<dbReference type="InterPro" id="IPR019734">
    <property type="entry name" value="TPR_rpt"/>
</dbReference>
<evidence type="ECO:0000256" key="2">
    <source>
        <dbReference type="ARBA" id="ARBA00004240"/>
    </source>
</evidence>
<keyword evidence="17" id="KW-1185">Reference proteome</keyword>
<dbReference type="AlphaFoldDB" id="A0A9D4HVM1"/>
<dbReference type="GO" id="GO:0005789">
    <property type="term" value="C:endoplasmic reticulum membrane"/>
    <property type="evidence" value="ECO:0007669"/>
    <property type="project" value="TreeGrafter"/>
</dbReference>
<keyword evidence="11 14" id="KW-1133">Transmembrane helix</keyword>
<comment type="similarity">
    <text evidence="4">Belongs to the TMTC family.</text>
</comment>
<accession>A0A9D4HVM1</accession>
<keyword evidence="8" id="KW-0677">Repeat</keyword>
<dbReference type="PANTHER" id="PTHR44216:SF3">
    <property type="entry name" value="PROTEIN O-MANNOSYL-TRANSFERASE TMTC2"/>
    <property type="match status" value="1"/>
</dbReference>
<evidence type="ECO:0000256" key="9">
    <source>
        <dbReference type="ARBA" id="ARBA00022803"/>
    </source>
</evidence>
<dbReference type="InterPro" id="IPR013618">
    <property type="entry name" value="TMTC_DUF1736"/>
</dbReference>
<keyword evidence="9 13" id="KW-0802">TPR repeat</keyword>
<evidence type="ECO:0000313" key="17">
    <source>
        <dbReference type="Proteomes" id="UP000828390"/>
    </source>
</evidence>
<evidence type="ECO:0000259" key="15">
    <source>
        <dbReference type="Pfam" id="PF08409"/>
    </source>
</evidence>
<evidence type="ECO:0000256" key="14">
    <source>
        <dbReference type="SAM" id="Phobius"/>
    </source>
</evidence>
<dbReference type="Pfam" id="PF08409">
    <property type="entry name" value="TMTC_DUF1736"/>
    <property type="match status" value="1"/>
</dbReference>
<dbReference type="Proteomes" id="UP000828390">
    <property type="component" value="Unassembled WGS sequence"/>
</dbReference>
<comment type="pathway">
    <text evidence="3">Protein modification; protein glycosylation.</text>
</comment>
<reference evidence="16" key="1">
    <citation type="journal article" date="2019" name="bioRxiv">
        <title>The Genome of the Zebra Mussel, Dreissena polymorpha: A Resource for Invasive Species Research.</title>
        <authorList>
            <person name="McCartney M.A."/>
            <person name="Auch B."/>
            <person name="Kono T."/>
            <person name="Mallez S."/>
            <person name="Zhang Y."/>
            <person name="Obille A."/>
            <person name="Becker A."/>
            <person name="Abrahante J.E."/>
            <person name="Garbe J."/>
            <person name="Badalamenti J.P."/>
            <person name="Herman A."/>
            <person name="Mangelson H."/>
            <person name="Liachko I."/>
            <person name="Sullivan S."/>
            <person name="Sone E.D."/>
            <person name="Koren S."/>
            <person name="Silverstein K.A.T."/>
            <person name="Beckman K.B."/>
            <person name="Gohl D.M."/>
        </authorList>
    </citation>
    <scope>NUCLEOTIDE SEQUENCE</scope>
    <source>
        <strain evidence="16">Duluth1</strain>
        <tissue evidence="16">Whole animal</tissue>
    </source>
</reference>
<dbReference type="PANTHER" id="PTHR44216">
    <property type="entry name" value="PROTEIN O-MANNOSYL-TRANSFERASE TMTC2"/>
    <property type="match status" value="1"/>
</dbReference>
<feature type="repeat" description="TPR" evidence="13">
    <location>
        <begin position="437"/>
        <end position="470"/>
    </location>
</feature>
<feature type="transmembrane region" description="Helical" evidence="14">
    <location>
        <begin position="222"/>
        <end position="239"/>
    </location>
</feature>
<dbReference type="EC" id="2.4.1.109" evidence="5"/>
<dbReference type="PROSITE" id="PS50005">
    <property type="entry name" value="TPR"/>
    <property type="match status" value="7"/>
</dbReference>
<name>A0A9D4HVM1_DREPO</name>
<dbReference type="Gene3D" id="1.25.40.10">
    <property type="entry name" value="Tetratricopeptide repeat domain"/>
    <property type="match status" value="3"/>
</dbReference>
<dbReference type="EMBL" id="JAIWYP010000011">
    <property type="protein sequence ID" value="KAH3734602.1"/>
    <property type="molecule type" value="Genomic_DNA"/>
</dbReference>
<dbReference type="InterPro" id="IPR011990">
    <property type="entry name" value="TPR-like_helical_dom_sf"/>
</dbReference>
<evidence type="ECO:0000256" key="6">
    <source>
        <dbReference type="ARBA" id="ARBA00022679"/>
    </source>
</evidence>
<protein>
    <recommendedName>
        <fullName evidence="5">dolichyl-phosphate-mannose--protein mannosyltransferase</fullName>
        <ecNumber evidence="5">2.4.1.109</ecNumber>
    </recommendedName>
</protein>
<evidence type="ECO:0000256" key="4">
    <source>
        <dbReference type="ARBA" id="ARBA00007882"/>
    </source>
</evidence>
<dbReference type="Pfam" id="PF13181">
    <property type="entry name" value="TPR_8"/>
    <property type="match status" value="1"/>
</dbReference>
<feature type="transmembrane region" description="Helical" evidence="14">
    <location>
        <begin position="117"/>
        <end position="141"/>
    </location>
</feature>
<evidence type="ECO:0000256" key="3">
    <source>
        <dbReference type="ARBA" id="ARBA00004922"/>
    </source>
</evidence>
<sequence>MNTLDADFAYDDSRAIVKNQDLEPKTPIINIFYDDFWGTPLTKIASHKSYRPICVLSFRLNYYLGALNPWGYHLGNVILHVIVTALFTKLSRTLLKHSFPTLVSGVLFASHPVHTEAVAGVVGRADIGACFFFLLALLSYMKYVKLRDTLHDPGGGDSGSKRFVFFIGTAVLTTASLLTKEQGVTVLGVCAAYDLFVHNKMKIPHILQFYKKDEWRRAMEGFFLLVIVLVTLVAFRMYFMGNTPPEFAPSDNPASDSDSFLTRTLTYFLLPALNRYDQDGLKQKCVVLATVFLVLMNSGKTVVRNRDWASEEMLYTSGIAVNPPKAWGNLANIYNNQGRITDAETAYRNALKYRPNMSDTHYNLGILLQNQKRYKDAIDSYNKAISFRPNLSMAHLNLGILLAQLGDKKQAEQVYRHCADLDTSKLKDPRLHESTKISCLYNLGRLYNDQKQFEDAMRVFEEALQRRPDHYAPQSIYNLYGETHFNMGNHVEAERYFKKALQAKPDHIPAHLTMAKLFHKQGKNEEAESWFLKAKHLDPSDNTVYQHYALFLGEVGRLTESASLYKDILEKDPENFEMIFNAANVLRQVGQNGDAEKMFIKATQLRPEEATAHMNLGAMYHINNKLTEAEKSYTRALELKPGDRTTQENLAKLKTLMSSKH</sequence>
<feature type="domain" description="DUF1736" evidence="15">
    <location>
        <begin position="242"/>
        <end position="274"/>
    </location>
</feature>
<evidence type="ECO:0000256" key="11">
    <source>
        <dbReference type="ARBA" id="ARBA00022989"/>
    </source>
</evidence>
<dbReference type="PROSITE" id="PS50293">
    <property type="entry name" value="TPR_REGION"/>
    <property type="match status" value="3"/>
</dbReference>
<evidence type="ECO:0000256" key="13">
    <source>
        <dbReference type="PROSITE-ProRule" id="PRU00339"/>
    </source>
</evidence>
<reference evidence="16" key="2">
    <citation type="submission" date="2020-11" db="EMBL/GenBank/DDBJ databases">
        <authorList>
            <person name="McCartney M.A."/>
            <person name="Auch B."/>
            <person name="Kono T."/>
            <person name="Mallez S."/>
            <person name="Becker A."/>
            <person name="Gohl D.M."/>
            <person name="Silverstein K.A.T."/>
            <person name="Koren S."/>
            <person name="Bechman K.B."/>
            <person name="Herman A."/>
            <person name="Abrahante J.E."/>
            <person name="Garbe J."/>
        </authorList>
    </citation>
    <scope>NUCLEOTIDE SEQUENCE</scope>
    <source>
        <strain evidence="16">Duluth1</strain>
        <tissue evidence="16">Whole animal</tissue>
    </source>
</reference>
<evidence type="ECO:0000256" key="12">
    <source>
        <dbReference type="ARBA" id="ARBA00023136"/>
    </source>
</evidence>
<keyword evidence="7 14" id="KW-0812">Transmembrane</keyword>
<comment type="caution">
    <text evidence="16">The sequence shown here is derived from an EMBL/GenBank/DDBJ whole genome shotgun (WGS) entry which is preliminary data.</text>
</comment>
<dbReference type="SUPFAM" id="SSF48452">
    <property type="entry name" value="TPR-like"/>
    <property type="match status" value="2"/>
</dbReference>
<dbReference type="Pfam" id="PF14559">
    <property type="entry name" value="TPR_19"/>
    <property type="match status" value="1"/>
</dbReference>
<proteinExistence type="inferred from homology"/>
<evidence type="ECO:0000313" key="16">
    <source>
        <dbReference type="EMBL" id="KAH3734602.1"/>
    </source>
</evidence>
<feature type="repeat" description="TPR" evidence="13">
    <location>
        <begin position="392"/>
        <end position="425"/>
    </location>
</feature>
<feature type="transmembrane region" description="Helical" evidence="14">
    <location>
        <begin position="70"/>
        <end position="87"/>
    </location>
</feature>
<dbReference type="Pfam" id="PF13432">
    <property type="entry name" value="TPR_16"/>
    <property type="match status" value="1"/>
</dbReference>
<keyword evidence="12 14" id="KW-0472">Membrane</keyword>
<keyword evidence="6" id="KW-0808">Transferase</keyword>
<feature type="repeat" description="TPR" evidence="13">
    <location>
        <begin position="508"/>
        <end position="541"/>
    </location>
</feature>
<feature type="repeat" description="TPR" evidence="13">
    <location>
        <begin position="358"/>
        <end position="391"/>
    </location>
</feature>
<organism evidence="16 17">
    <name type="scientific">Dreissena polymorpha</name>
    <name type="common">Zebra mussel</name>
    <name type="synonym">Mytilus polymorpha</name>
    <dbReference type="NCBI Taxonomy" id="45954"/>
    <lineage>
        <taxon>Eukaryota</taxon>
        <taxon>Metazoa</taxon>
        <taxon>Spiralia</taxon>
        <taxon>Lophotrochozoa</taxon>
        <taxon>Mollusca</taxon>
        <taxon>Bivalvia</taxon>
        <taxon>Autobranchia</taxon>
        <taxon>Heteroconchia</taxon>
        <taxon>Euheterodonta</taxon>
        <taxon>Imparidentia</taxon>
        <taxon>Neoheterodontei</taxon>
        <taxon>Myida</taxon>
        <taxon>Dreissenoidea</taxon>
        <taxon>Dreissenidae</taxon>
        <taxon>Dreissena</taxon>
    </lineage>
</organism>
<evidence type="ECO:0000256" key="7">
    <source>
        <dbReference type="ARBA" id="ARBA00022692"/>
    </source>
</evidence>
<evidence type="ECO:0000256" key="5">
    <source>
        <dbReference type="ARBA" id="ARBA00012839"/>
    </source>
</evidence>
<evidence type="ECO:0000256" key="8">
    <source>
        <dbReference type="ARBA" id="ARBA00022737"/>
    </source>
</evidence>
<feature type="repeat" description="TPR" evidence="13">
    <location>
        <begin position="474"/>
        <end position="507"/>
    </location>
</feature>
<feature type="repeat" description="TPR" evidence="13">
    <location>
        <begin position="610"/>
        <end position="643"/>
    </location>
</feature>
<evidence type="ECO:0000256" key="1">
    <source>
        <dbReference type="ARBA" id="ARBA00004141"/>
    </source>
</evidence>
<evidence type="ECO:0000256" key="10">
    <source>
        <dbReference type="ARBA" id="ARBA00022824"/>
    </source>
</evidence>
<comment type="subcellular location">
    <subcellularLocation>
        <location evidence="2">Endoplasmic reticulum</location>
    </subcellularLocation>
    <subcellularLocation>
        <location evidence="1">Membrane</location>
        <topology evidence="1">Multi-pass membrane protein</topology>
    </subcellularLocation>
</comment>